<proteinExistence type="predicted"/>
<protein>
    <submittedName>
        <fullName evidence="2">Uncharacterized protein</fullName>
    </submittedName>
</protein>
<comment type="caution">
    <text evidence="2">The sequence shown here is derived from an EMBL/GenBank/DDBJ whole genome shotgun (WGS) entry which is preliminary data.</text>
</comment>
<feature type="transmembrane region" description="Helical" evidence="1">
    <location>
        <begin position="107"/>
        <end position="127"/>
    </location>
</feature>
<dbReference type="EMBL" id="JASCZI010241676">
    <property type="protein sequence ID" value="MED6204428.1"/>
    <property type="molecule type" value="Genomic_DNA"/>
</dbReference>
<keyword evidence="1" id="KW-1133">Transmembrane helix</keyword>
<dbReference type="Proteomes" id="UP001341840">
    <property type="component" value="Unassembled WGS sequence"/>
</dbReference>
<evidence type="ECO:0000313" key="2">
    <source>
        <dbReference type="EMBL" id="MED6204428.1"/>
    </source>
</evidence>
<accession>A0ABU6Y6T6</accession>
<feature type="transmembrane region" description="Helical" evidence="1">
    <location>
        <begin position="6"/>
        <end position="22"/>
    </location>
</feature>
<feature type="transmembrane region" description="Helical" evidence="1">
    <location>
        <begin position="29"/>
        <end position="49"/>
    </location>
</feature>
<organism evidence="2 3">
    <name type="scientific">Stylosanthes scabra</name>
    <dbReference type="NCBI Taxonomy" id="79078"/>
    <lineage>
        <taxon>Eukaryota</taxon>
        <taxon>Viridiplantae</taxon>
        <taxon>Streptophyta</taxon>
        <taxon>Embryophyta</taxon>
        <taxon>Tracheophyta</taxon>
        <taxon>Spermatophyta</taxon>
        <taxon>Magnoliopsida</taxon>
        <taxon>eudicotyledons</taxon>
        <taxon>Gunneridae</taxon>
        <taxon>Pentapetalae</taxon>
        <taxon>rosids</taxon>
        <taxon>fabids</taxon>
        <taxon>Fabales</taxon>
        <taxon>Fabaceae</taxon>
        <taxon>Papilionoideae</taxon>
        <taxon>50 kb inversion clade</taxon>
        <taxon>dalbergioids sensu lato</taxon>
        <taxon>Dalbergieae</taxon>
        <taxon>Pterocarpus clade</taxon>
        <taxon>Stylosanthes</taxon>
    </lineage>
</organism>
<feature type="transmembrane region" description="Helical" evidence="1">
    <location>
        <begin position="69"/>
        <end position="95"/>
    </location>
</feature>
<dbReference type="PROSITE" id="PS51257">
    <property type="entry name" value="PROKAR_LIPOPROTEIN"/>
    <property type="match status" value="1"/>
</dbReference>
<gene>
    <name evidence="2" type="ORF">PIB30_009172</name>
</gene>
<keyword evidence="3" id="KW-1185">Reference proteome</keyword>
<name>A0ABU6Y6T6_9FABA</name>
<reference evidence="2 3" key="1">
    <citation type="journal article" date="2023" name="Plants (Basel)">
        <title>Bridging the Gap: Combining Genomics and Transcriptomics Approaches to Understand Stylosanthes scabra, an Orphan Legume from the Brazilian Caatinga.</title>
        <authorList>
            <person name="Ferreira-Neto J.R.C."/>
            <person name="da Silva M.D."/>
            <person name="Binneck E."/>
            <person name="de Melo N.F."/>
            <person name="da Silva R.H."/>
            <person name="de Melo A.L.T.M."/>
            <person name="Pandolfi V."/>
            <person name="Bustamante F.O."/>
            <person name="Brasileiro-Vidal A.C."/>
            <person name="Benko-Iseppon A.M."/>
        </authorList>
    </citation>
    <scope>NUCLEOTIDE SEQUENCE [LARGE SCALE GENOMIC DNA]</scope>
    <source>
        <tissue evidence="2">Leaves</tissue>
    </source>
</reference>
<keyword evidence="1" id="KW-0812">Transmembrane</keyword>
<sequence length="165" mass="18646">MRDVVGFALSGGVLFGCWWLTFHPQPRIIKVLMMVFDLFALVFVILHSGKPPKNQIDIEMPLSNSQVEAHLAAAIMNFVVYAFSGVVSCCILWLLGYPPPDKLRVRILVVMATIFTITVFYLVYSIFNCRRMRNINPTSSPDTSANHSCKNRTDHQTDKVIDLIV</sequence>
<evidence type="ECO:0000313" key="3">
    <source>
        <dbReference type="Proteomes" id="UP001341840"/>
    </source>
</evidence>
<keyword evidence="1" id="KW-0472">Membrane</keyword>
<evidence type="ECO:0000256" key="1">
    <source>
        <dbReference type="SAM" id="Phobius"/>
    </source>
</evidence>